<dbReference type="Proteomes" id="UP000013047">
    <property type="component" value="Unassembled WGS sequence"/>
</dbReference>
<reference evidence="1 2" key="1">
    <citation type="submission" date="2012-09" db="EMBL/GenBank/DDBJ databases">
        <title>Draft Genome Sequences of 6 Strains from Genus Thauera.</title>
        <authorList>
            <person name="Liu B."/>
            <person name="Shapleigh J.P."/>
            <person name="Frostegard A.H."/>
        </authorList>
    </citation>
    <scope>NUCLEOTIDE SEQUENCE [LARGE SCALE GENOMIC DNA]</scope>
    <source>
        <strain evidence="1 2">B4P</strain>
    </source>
</reference>
<organism evidence="1 2">
    <name type="scientific">Thauera phenylacetica B4P</name>
    <dbReference type="NCBI Taxonomy" id="1234382"/>
    <lineage>
        <taxon>Bacteria</taxon>
        <taxon>Pseudomonadati</taxon>
        <taxon>Pseudomonadota</taxon>
        <taxon>Betaproteobacteria</taxon>
        <taxon>Rhodocyclales</taxon>
        <taxon>Zoogloeaceae</taxon>
        <taxon>Thauera</taxon>
    </lineage>
</organism>
<dbReference type="EMBL" id="AMXF01000361">
    <property type="protein sequence ID" value="ENO92011.1"/>
    <property type="molecule type" value="Genomic_DNA"/>
</dbReference>
<keyword evidence="2" id="KW-1185">Reference proteome</keyword>
<accession>N6YCK0</accession>
<proteinExistence type="predicted"/>
<sequence>MPMTKDLLADLVMPTPAPAVLLIESLYDGDLPAREVLELDFNARTKSRLRTRLASGA</sequence>
<comment type="caution">
    <text evidence="1">The sequence shown here is derived from an EMBL/GenBank/DDBJ whole genome shotgun (WGS) entry which is preliminary data.</text>
</comment>
<evidence type="ECO:0000313" key="2">
    <source>
        <dbReference type="Proteomes" id="UP000013047"/>
    </source>
</evidence>
<dbReference type="AlphaFoldDB" id="N6YCK0"/>
<protein>
    <submittedName>
        <fullName evidence="1">Urease accessory protein UreE</fullName>
    </submittedName>
</protein>
<gene>
    <name evidence="1" type="ORF">C667_22274</name>
</gene>
<feature type="non-terminal residue" evidence="1">
    <location>
        <position position="57"/>
    </location>
</feature>
<evidence type="ECO:0000313" key="1">
    <source>
        <dbReference type="EMBL" id="ENO92011.1"/>
    </source>
</evidence>
<name>N6YCK0_9RHOO</name>